<keyword evidence="3" id="KW-1185">Reference proteome</keyword>
<evidence type="ECO:0000313" key="3">
    <source>
        <dbReference type="Proteomes" id="UP001519363"/>
    </source>
</evidence>
<keyword evidence="1" id="KW-0812">Transmembrane</keyword>
<comment type="caution">
    <text evidence="2">The sequence shown here is derived from an EMBL/GenBank/DDBJ whole genome shotgun (WGS) entry which is preliminary data.</text>
</comment>
<dbReference type="EMBL" id="JAGIOO010000001">
    <property type="protein sequence ID" value="MBP2474596.1"/>
    <property type="molecule type" value="Genomic_DNA"/>
</dbReference>
<accession>A0ABS5ADE0</accession>
<evidence type="ECO:0000256" key="1">
    <source>
        <dbReference type="SAM" id="Phobius"/>
    </source>
</evidence>
<keyword evidence="1" id="KW-1133">Transmembrane helix</keyword>
<evidence type="ECO:0000313" key="2">
    <source>
        <dbReference type="EMBL" id="MBP2474596.1"/>
    </source>
</evidence>
<proteinExistence type="predicted"/>
<sequence length="146" mass="16493">MGRSALGLRPVWGLRGLWDLLWLGLLLAVRLALVSVRLTLALPLLARVRLLGLARVLLAQLLRLLRVRHRLRGHRPALLARHRLGVPVPGVSRHGLRGVRLRHRRPRHRGHRLVSLPTLALVRLAGLRSAVTSLHTRYGVRRQDHG</sequence>
<feature type="transmembrane region" description="Helical" evidence="1">
    <location>
        <begin position="20"/>
        <end position="40"/>
    </location>
</feature>
<reference evidence="2 3" key="1">
    <citation type="submission" date="2021-03" db="EMBL/GenBank/DDBJ databases">
        <title>Sequencing the genomes of 1000 actinobacteria strains.</title>
        <authorList>
            <person name="Klenk H.-P."/>
        </authorList>
    </citation>
    <scope>NUCLEOTIDE SEQUENCE [LARGE SCALE GENOMIC DNA]</scope>
    <source>
        <strain evidence="2 3">DSM 44580</strain>
    </source>
</reference>
<protein>
    <recommendedName>
        <fullName evidence="4">Secreted protein</fullName>
    </recommendedName>
</protein>
<name>A0ABS5ADE0_9PSEU</name>
<dbReference type="RefSeq" id="WP_169733847.1">
    <property type="nucleotide sequence ID" value="NZ_JAGIOO010000001.1"/>
</dbReference>
<keyword evidence="1" id="KW-0472">Membrane</keyword>
<gene>
    <name evidence="2" type="ORF">JOF53_003468</name>
</gene>
<dbReference type="Proteomes" id="UP001519363">
    <property type="component" value="Unassembled WGS sequence"/>
</dbReference>
<evidence type="ECO:0008006" key="4">
    <source>
        <dbReference type="Google" id="ProtNLM"/>
    </source>
</evidence>
<organism evidence="2 3">
    <name type="scientific">Crossiella equi</name>
    <dbReference type="NCBI Taxonomy" id="130796"/>
    <lineage>
        <taxon>Bacteria</taxon>
        <taxon>Bacillati</taxon>
        <taxon>Actinomycetota</taxon>
        <taxon>Actinomycetes</taxon>
        <taxon>Pseudonocardiales</taxon>
        <taxon>Pseudonocardiaceae</taxon>
        <taxon>Crossiella</taxon>
    </lineage>
</organism>